<dbReference type="InterPro" id="IPR008972">
    <property type="entry name" value="Cupredoxin"/>
</dbReference>
<comment type="subcellular location">
    <subcellularLocation>
        <location evidence="2">Cell surface</location>
    </subcellularLocation>
</comment>
<name>A0A167AVI1_METRR</name>
<dbReference type="Gene3D" id="2.60.40.420">
    <property type="entry name" value="Cupredoxins - blue copper proteins"/>
    <property type="match status" value="3"/>
</dbReference>
<keyword evidence="19" id="KW-1185">Reference proteome</keyword>
<evidence type="ECO:0000313" key="18">
    <source>
        <dbReference type="EMBL" id="OAA39369.1"/>
    </source>
</evidence>
<keyword evidence="11" id="KW-0325">Glycoprotein</keyword>
<dbReference type="Pfam" id="PF00394">
    <property type="entry name" value="Cu-oxidase"/>
    <property type="match status" value="1"/>
</dbReference>
<evidence type="ECO:0000256" key="9">
    <source>
        <dbReference type="ARBA" id="ARBA00023002"/>
    </source>
</evidence>
<dbReference type="PANTHER" id="PTHR11709:SF488">
    <property type="entry name" value="LACCASE-RELATED"/>
    <property type="match status" value="1"/>
</dbReference>
<evidence type="ECO:0000256" key="8">
    <source>
        <dbReference type="ARBA" id="ARBA00022737"/>
    </source>
</evidence>
<feature type="domain" description="Plastocyanin-like" evidence="17">
    <location>
        <begin position="38"/>
        <end position="152"/>
    </location>
</feature>
<feature type="domain" description="Plastocyanin-like" evidence="16">
    <location>
        <begin position="477"/>
        <end position="594"/>
    </location>
</feature>
<proteinExistence type="inferred from homology"/>
<accession>A0A167AVI1</accession>
<dbReference type="GO" id="GO:0016491">
    <property type="term" value="F:oxidoreductase activity"/>
    <property type="evidence" value="ECO:0007669"/>
    <property type="project" value="UniProtKB-KW"/>
</dbReference>
<dbReference type="InterPro" id="IPR045087">
    <property type="entry name" value="Cu-oxidase_fam"/>
</dbReference>
<keyword evidence="7 14" id="KW-0732">Signal</keyword>
<dbReference type="GO" id="GO:0005507">
    <property type="term" value="F:copper ion binding"/>
    <property type="evidence" value="ECO:0007669"/>
    <property type="project" value="InterPro"/>
</dbReference>
<evidence type="ECO:0000256" key="6">
    <source>
        <dbReference type="ARBA" id="ARBA00022723"/>
    </source>
</evidence>
<dbReference type="CDD" id="cd13850">
    <property type="entry name" value="CuRO_1_Abr2_like"/>
    <property type="match status" value="1"/>
</dbReference>
<organism evidence="18 19">
    <name type="scientific">Metarhizium rileyi (strain RCEF 4871)</name>
    <name type="common">Nomuraea rileyi</name>
    <dbReference type="NCBI Taxonomy" id="1649241"/>
    <lineage>
        <taxon>Eukaryota</taxon>
        <taxon>Fungi</taxon>
        <taxon>Dikarya</taxon>
        <taxon>Ascomycota</taxon>
        <taxon>Pezizomycotina</taxon>
        <taxon>Sordariomycetes</taxon>
        <taxon>Hypocreomycetidae</taxon>
        <taxon>Hypocreales</taxon>
        <taxon>Clavicipitaceae</taxon>
        <taxon>Metarhizium</taxon>
    </lineage>
</organism>
<evidence type="ECO:0000256" key="1">
    <source>
        <dbReference type="ARBA" id="ARBA00001935"/>
    </source>
</evidence>
<evidence type="ECO:0000256" key="3">
    <source>
        <dbReference type="ARBA" id="ARBA00004732"/>
    </source>
</evidence>
<feature type="domain" description="Plastocyanin-like" evidence="15">
    <location>
        <begin position="318"/>
        <end position="387"/>
    </location>
</feature>
<sequence length="611" mass="67377">MLPRLISGLALAAGLSLPSALAAALWETVHLRKFDLTITWERRAPNGVARNMILINGQSPGPVIEVNEGDEVWVTVHNRLPYSTTIHYHGIEMHGTPWSDGVPGVTQRPIRPGSSFVYKWKASQYGEYWYHAHHKGQIDDGEYGPVIIHPKKDRPMPFGLITKNRETLRSMEAAIAQVRPLMLSEWRNIDANQVWDIQVAASMEVPCFDSLLVNGRGKVDCWPADKMASLLSPIQKRLLSLGNATGLTPKGCLPKQVTALTVAGGFETNVSTIPTEIFDICTPTDNPVTVIDVHKSSGHGDGTWVAFDAVGAYSLLKTTFSIDGLSMWVYAVDGEYIEPQQVHAISMTNGDRYSFLVHVTDPGNYTIRHASTMPVQLISGQAILSYKTNDSSPANHTARPHINDAGVALGTDVVFYSQKKQKPYPASPVGQRADQTFILTLGNTEGLGYKWALNGTSEPMTLDDSDPVLFKPQPNLLNNLTITTLNNTWVDLIFVVTQVPQPAHPIHKHGNKMWLIGSGKGSFNYTSVEEAMKEMPHNFNLVDPPRRDAFATPDAPRDPTWMAVRYHVTDPGAWFLHCHIQAHLMGGMAMVIQDGVDHFPTVPPEYLSYGG</sequence>
<keyword evidence="10" id="KW-0186">Copper</keyword>
<dbReference type="EMBL" id="AZHC01000022">
    <property type="protein sequence ID" value="OAA39369.1"/>
    <property type="molecule type" value="Genomic_DNA"/>
</dbReference>
<dbReference type="Proteomes" id="UP000243498">
    <property type="component" value="Unassembled WGS sequence"/>
</dbReference>
<evidence type="ECO:0000256" key="10">
    <source>
        <dbReference type="ARBA" id="ARBA00023008"/>
    </source>
</evidence>
<keyword evidence="9" id="KW-0560">Oxidoreductase</keyword>
<dbReference type="AlphaFoldDB" id="A0A167AVI1"/>
<evidence type="ECO:0000256" key="2">
    <source>
        <dbReference type="ARBA" id="ARBA00004241"/>
    </source>
</evidence>
<comment type="caution">
    <text evidence="18">The sequence shown here is derived from an EMBL/GenBank/DDBJ whole genome shotgun (WGS) entry which is preliminary data.</text>
</comment>
<dbReference type="STRING" id="1081105.A0A167AVI1"/>
<dbReference type="InterPro" id="IPR033138">
    <property type="entry name" value="Cu_oxidase_CS"/>
</dbReference>
<feature type="chain" id="PRO_5007883877" description="Laccase 1" evidence="14">
    <location>
        <begin position="23"/>
        <end position="611"/>
    </location>
</feature>
<keyword evidence="8" id="KW-0677">Repeat</keyword>
<evidence type="ECO:0000313" key="19">
    <source>
        <dbReference type="Proteomes" id="UP000243498"/>
    </source>
</evidence>
<protein>
    <recommendedName>
        <fullName evidence="5">Laccase 1</fullName>
    </recommendedName>
    <alternativeName>
        <fullName evidence="12">Conidial pigment biosynthesis oxidase Mlac1</fullName>
    </alternativeName>
</protein>
<dbReference type="Pfam" id="PF07732">
    <property type="entry name" value="Cu-oxidase_3"/>
    <property type="match status" value="1"/>
</dbReference>
<evidence type="ECO:0000259" key="15">
    <source>
        <dbReference type="Pfam" id="PF00394"/>
    </source>
</evidence>
<dbReference type="InterPro" id="IPR011706">
    <property type="entry name" value="Cu-oxidase_C"/>
</dbReference>
<reference evidence="18 19" key="1">
    <citation type="journal article" date="2016" name="Genome Biol. Evol.">
        <title>Divergent and convergent evolution of fungal pathogenicity.</title>
        <authorList>
            <person name="Shang Y."/>
            <person name="Xiao G."/>
            <person name="Zheng P."/>
            <person name="Cen K."/>
            <person name="Zhan S."/>
            <person name="Wang C."/>
        </authorList>
    </citation>
    <scope>NUCLEOTIDE SEQUENCE [LARGE SCALE GENOMIC DNA]</scope>
    <source>
        <strain evidence="18 19">RCEF 4871</strain>
    </source>
</reference>
<comment type="function">
    <text evidence="13">Laccase; part of the Pks1 gene cluster that mediates the biosynthesis of an anthraquinone derivative pigment that contributes to conidial pigmentation that provides protection from UV radiation, heat and cold stress. The polyketide synthase Pks1 produces 1-acetyl-2,4,6,8-tetrahydroxy-9,10-anthraquinone though condensation of acetyl-CoA with malonyl-CoA. The dehydratase EthD and the laccase Mlac1 further convert the anthraquinone derivative into the final conidial pigment.</text>
</comment>
<gene>
    <name evidence="18" type="ORF">NOR_06207</name>
</gene>
<evidence type="ECO:0000256" key="4">
    <source>
        <dbReference type="ARBA" id="ARBA00010609"/>
    </source>
</evidence>
<dbReference type="PANTHER" id="PTHR11709">
    <property type="entry name" value="MULTI-COPPER OXIDASE"/>
    <property type="match status" value="1"/>
</dbReference>
<dbReference type="InterPro" id="IPR011707">
    <property type="entry name" value="Cu-oxidase-like_N"/>
</dbReference>
<dbReference type="OMA" id="YGAIYIH"/>
<comment type="pathway">
    <text evidence="3">Pigment biosynthesis.</text>
</comment>
<evidence type="ECO:0000256" key="14">
    <source>
        <dbReference type="SAM" id="SignalP"/>
    </source>
</evidence>
<dbReference type="InterPro" id="IPR001117">
    <property type="entry name" value="Cu-oxidase_2nd"/>
</dbReference>
<comment type="similarity">
    <text evidence="4">Belongs to the multicopper oxidase family.</text>
</comment>
<evidence type="ECO:0000259" key="16">
    <source>
        <dbReference type="Pfam" id="PF07731"/>
    </source>
</evidence>
<evidence type="ECO:0000259" key="17">
    <source>
        <dbReference type="Pfam" id="PF07732"/>
    </source>
</evidence>
<dbReference type="Pfam" id="PF07731">
    <property type="entry name" value="Cu-oxidase_2"/>
    <property type="match status" value="1"/>
</dbReference>
<evidence type="ECO:0000256" key="11">
    <source>
        <dbReference type="ARBA" id="ARBA00023180"/>
    </source>
</evidence>
<dbReference type="InterPro" id="IPR002355">
    <property type="entry name" value="Cu_oxidase_Cu_BS"/>
</dbReference>
<dbReference type="PROSITE" id="PS00080">
    <property type="entry name" value="MULTICOPPER_OXIDASE2"/>
    <property type="match status" value="1"/>
</dbReference>
<dbReference type="CDD" id="cd13898">
    <property type="entry name" value="CuRO_3_Abr2_like"/>
    <property type="match status" value="1"/>
</dbReference>
<dbReference type="OrthoDB" id="2121828at2759"/>
<dbReference type="GO" id="GO:0009986">
    <property type="term" value="C:cell surface"/>
    <property type="evidence" value="ECO:0007669"/>
    <property type="project" value="UniProtKB-SubCell"/>
</dbReference>
<dbReference type="FunFam" id="2.60.40.420:FF:000036">
    <property type="entry name" value="L-ascorbate oxidase"/>
    <property type="match status" value="1"/>
</dbReference>
<evidence type="ECO:0000256" key="12">
    <source>
        <dbReference type="ARBA" id="ARBA00030989"/>
    </source>
</evidence>
<evidence type="ECO:0000256" key="5">
    <source>
        <dbReference type="ARBA" id="ARBA00015790"/>
    </source>
</evidence>
<dbReference type="PROSITE" id="PS00079">
    <property type="entry name" value="MULTICOPPER_OXIDASE1"/>
    <property type="match status" value="1"/>
</dbReference>
<evidence type="ECO:0000256" key="13">
    <source>
        <dbReference type="ARBA" id="ARBA00045661"/>
    </source>
</evidence>
<feature type="signal peptide" evidence="14">
    <location>
        <begin position="1"/>
        <end position="22"/>
    </location>
</feature>
<dbReference type="SUPFAM" id="SSF49503">
    <property type="entry name" value="Cupredoxins"/>
    <property type="match status" value="3"/>
</dbReference>
<evidence type="ECO:0000256" key="7">
    <source>
        <dbReference type="ARBA" id="ARBA00022729"/>
    </source>
</evidence>
<keyword evidence="6" id="KW-0479">Metal-binding</keyword>
<comment type="cofactor">
    <cofactor evidence="1">
        <name>Cu cation</name>
        <dbReference type="ChEBI" id="CHEBI:23378"/>
    </cofactor>
</comment>